<evidence type="ECO:0000259" key="13">
    <source>
        <dbReference type="Pfam" id="PF06535"/>
    </source>
</evidence>
<keyword evidence="9" id="KW-0325">Glycoprotein</keyword>
<protein>
    <submittedName>
        <fullName evidence="14">Hemojuvelin-like isoform X2</fullName>
    </submittedName>
</protein>
<dbReference type="GO" id="GO:0098552">
    <property type="term" value="C:side of membrane"/>
    <property type="evidence" value="ECO:0007669"/>
    <property type="project" value="UniProtKB-KW"/>
</dbReference>
<evidence type="ECO:0000256" key="7">
    <source>
        <dbReference type="ARBA" id="ARBA00023136"/>
    </source>
</evidence>
<evidence type="ECO:0000259" key="12">
    <source>
        <dbReference type="Pfam" id="PF06534"/>
    </source>
</evidence>
<evidence type="ECO:0000256" key="10">
    <source>
        <dbReference type="ARBA" id="ARBA00023288"/>
    </source>
</evidence>
<dbReference type="GO" id="GO:0080090">
    <property type="term" value="P:regulation of primary metabolic process"/>
    <property type="evidence" value="ECO:0007669"/>
    <property type="project" value="UniProtKB-ARBA"/>
</dbReference>
<keyword evidence="7" id="KW-0472">Membrane</keyword>
<evidence type="ECO:0000313" key="15">
    <source>
        <dbReference type="Proteomes" id="UP001230051"/>
    </source>
</evidence>
<dbReference type="EMBL" id="JAGXEW010000051">
    <property type="protein sequence ID" value="KAK1151536.1"/>
    <property type="molecule type" value="Genomic_DNA"/>
</dbReference>
<feature type="region of interest" description="Disordered" evidence="11">
    <location>
        <begin position="136"/>
        <end position="159"/>
    </location>
</feature>
<keyword evidence="8" id="KW-1015">Disulfide bond</keyword>
<evidence type="ECO:0000256" key="8">
    <source>
        <dbReference type="ARBA" id="ARBA00023157"/>
    </source>
</evidence>
<comment type="caution">
    <text evidence="14">The sequence shown here is derived from an EMBL/GenBank/DDBJ whole genome shotgun (WGS) entry which is preliminary data.</text>
</comment>
<gene>
    <name evidence="14" type="primary">Hjv</name>
    <name evidence="14" type="ORF">AOXY_G32386</name>
</gene>
<sequence length="434" mass="47726">MNSVDLVFLRQCELSSAGRAEADTELLFPAWIGMVKASVCNNNTLQTKRSSVVWRLLLALLFIKQASAQCRILRCNSEFVAATLDLGEGAGGNARYCSALRSYALCTRRTSRACRGDLAYHSAVQGIEDLMIQQRCPKTGPTSRPRPQAPLSSHDGRPAGDTCNYNRSFYFREGRLPSYFHCGVFGDPHIRTFQDDFQTCRVKGAWPLIDNNYLYVQVTSTHVAKGSNATALTKITIIFKNFKECIDQRIYQAEINNVPAAFNDGSTNGGKRRGGNSLTIGGQPSGQHVEIHAVYIGTTIIVRQSGDFLAFSIRTPQEVANSFSEEQDLQLCLSGCPFSHRLPPLVTSASSLQTAKLKCGSELPKEDIYFQACVFDVVTTGDTNVTRAFAEALEDARTLIPDVERLHLYASSASTDSIALPVLWLIFLLVTAQL</sequence>
<dbReference type="InterPro" id="IPR009496">
    <property type="entry name" value="RGM_C"/>
</dbReference>
<dbReference type="GO" id="GO:0010604">
    <property type="term" value="P:positive regulation of macromolecule metabolic process"/>
    <property type="evidence" value="ECO:0007669"/>
    <property type="project" value="UniProtKB-ARBA"/>
</dbReference>
<keyword evidence="15" id="KW-1185">Reference proteome</keyword>
<evidence type="ECO:0000256" key="4">
    <source>
        <dbReference type="ARBA" id="ARBA00022622"/>
    </source>
</evidence>
<dbReference type="InterPro" id="IPR040287">
    <property type="entry name" value="RGM"/>
</dbReference>
<evidence type="ECO:0000256" key="9">
    <source>
        <dbReference type="ARBA" id="ARBA00023180"/>
    </source>
</evidence>
<organism evidence="14 15">
    <name type="scientific">Acipenser oxyrinchus oxyrinchus</name>
    <dbReference type="NCBI Taxonomy" id="40147"/>
    <lineage>
        <taxon>Eukaryota</taxon>
        <taxon>Metazoa</taxon>
        <taxon>Chordata</taxon>
        <taxon>Craniata</taxon>
        <taxon>Vertebrata</taxon>
        <taxon>Euteleostomi</taxon>
        <taxon>Actinopterygii</taxon>
        <taxon>Chondrostei</taxon>
        <taxon>Acipenseriformes</taxon>
        <taxon>Acipenseridae</taxon>
        <taxon>Acipenser</taxon>
    </lineage>
</organism>
<evidence type="ECO:0000256" key="3">
    <source>
        <dbReference type="ARBA" id="ARBA00022475"/>
    </source>
</evidence>
<reference evidence="14" key="1">
    <citation type="submission" date="2022-02" db="EMBL/GenBank/DDBJ databases">
        <title>Atlantic sturgeon de novo genome assembly.</title>
        <authorList>
            <person name="Stock M."/>
            <person name="Klopp C."/>
            <person name="Guiguen Y."/>
            <person name="Cabau C."/>
            <person name="Parinello H."/>
            <person name="Santidrian Yebra-Pimentel E."/>
            <person name="Kuhl H."/>
            <person name="Dirks R.P."/>
            <person name="Guessner J."/>
            <person name="Wuertz S."/>
            <person name="Du K."/>
            <person name="Schartl M."/>
        </authorList>
    </citation>
    <scope>NUCLEOTIDE SEQUENCE</scope>
    <source>
        <strain evidence="14">STURGEONOMICS-FGT-2020</strain>
        <tissue evidence="14">Whole blood</tissue>
    </source>
</reference>
<name>A0AAD8CJC9_ACIOX</name>
<keyword evidence="3" id="KW-1003">Cell membrane</keyword>
<keyword evidence="5" id="KW-0732">Signal</keyword>
<feature type="domain" description="Repulsive guidance molecule N-terminal" evidence="13">
    <location>
        <begin position="70"/>
        <end position="138"/>
    </location>
</feature>
<dbReference type="Proteomes" id="UP001230051">
    <property type="component" value="Unassembled WGS sequence"/>
</dbReference>
<keyword evidence="6" id="KW-0068">Autocatalytic cleavage</keyword>
<evidence type="ECO:0000256" key="2">
    <source>
        <dbReference type="ARBA" id="ARBA00005321"/>
    </source>
</evidence>
<accession>A0AAD8CJC9</accession>
<comment type="subcellular location">
    <subcellularLocation>
        <location evidence="1">Cell membrane</location>
        <topology evidence="1">Lipid-anchor</topology>
        <topology evidence="1">GPI-anchor</topology>
    </subcellularLocation>
</comment>
<evidence type="ECO:0000256" key="5">
    <source>
        <dbReference type="ARBA" id="ARBA00022729"/>
    </source>
</evidence>
<proteinExistence type="inferred from homology"/>
<dbReference type="FunFam" id="3.40.1000.10:FF:000001">
    <property type="entry name" value="Repulsive guidance molecule BMP co-receptor a"/>
    <property type="match status" value="1"/>
</dbReference>
<dbReference type="Pfam" id="PF06534">
    <property type="entry name" value="RGM_C"/>
    <property type="match status" value="1"/>
</dbReference>
<comment type="similarity">
    <text evidence="2">Belongs to the repulsive guidance molecule (RGM) family.</text>
</comment>
<evidence type="ECO:0000313" key="14">
    <source>
        <dbReference type="EMBL" id="KAK1151536.1"/>
    </source>
</evidence>
<dbReference type="PANTHER" id="PTHR31428:SF3">
    <property type="entry name" value="HEMOJUVELIN"/>
    <property type="match status" value="1"/>
</dbReference>
<feature type="domain" description="Repulsive guidance molecule C-terminal" evidence="12">
    <location>
        <begin position="179"/>
        <end position="401"/>
    </location>
</feature>
<dbReference type="GO" id="GO:0030509">
    <property type="term" value="P:BMP signaling pathway"/>
    <property type="evidence" value="ECO:0007669"/>
    <property type="project" value="TreeGrafter"/>
</dbReference>
<keyword evidence="4" id="KW-0336">GPI-anchor</keyword>
<dbReference type="AlphaFoldDB" id="A0AAD8CJC9"/>
<dbReference type="Pfam" id="PF06535">
    <property type="entry name" value="RGM_N"/>
    <property type="match status" value="1"/>
</dbReference>
<evidence type="ECO:0000256" key="11">
    <source>
        <dbReference type="SAM" id="MobiDB-lite"/>
    </source>
</evidence>
<evidence type="ECO:0000256" key="6">
    <source>
        <dbReference type="ARBA" id="ARBA00022813"/>
    </source>
</evidence>
<dbReference type="GO" id="GO:0005886">
    <property type="term" value="C:plasma membrane"/>
    <property type="evidence" value="ECO:0007669"/>
    <property type="project" value="UniProtKB-SubCell"/>
</dbReference>
<dbReference type="InterPro" id="IPR010536">
    <property type="entry name" value="RGM_N"/>
</dbReference>
<dbReference type="GO" id="GO:0015026">
    <property type="term" value="F:coreceptor activity"/>
    <property type="evidence" value="ECO:0007669"/>
    <property type="project" value="TreeGrafter"/>
</dbReference>
<evidence type="ECO:0000256" key="1">
    <source>
        <dbReference type="ARBA" id="ARBA00004609"/>
    </source>
</evidence>
<keyword evidence="10" id="KW-0449">Lipoprotein</keyword>
<dbReference type="PANTHER" id="PTHR31428">
    <property type="entry name" value="RGM DOMAIN FAMILY MEMBER DRAG-1"/>
    <property type="match status" value="1"/>
</dbReference>
<dbReference type="Gene3D" id="3.40.1000.10">
    <property type="entry name" value="Mog1/PsbP, alpha/beta/alpha sandwich"/>
    <property type="match status" value="1"/>
</dbReference>